<keyword evidence="1" id="KW-0805">Transcription regulation</keyword>
<dbReference type="RefSeq" id="WP_248651090.1">
    <property type="nucleotide sequence ID" value="NZ_CP096659.1"/>
</dbReference>
<dbReference type="InterPro" id="IPR013324">
    <property type="entry name" value="RNA_pol_sigma_r3/r4-like"/>
</dbReference>
<dbReference type="KEGG" id="halx:M0R89_03020"/>
<evidence type="ECO:0000259" key="4">
    <source>
        <dbReference type="Pfam" id="PF15915"/>
    </source>
</evidence>
<evidence type="ECO:0000256" key="2">
    <source>
        <dbReference type="ARBA" id="ARBA00023163"/>
    </source>
</evidence>
<dbReference type="GeneID" id="72184137"/>
<feature type="domain" description="Bacterioopsin transcriptional activator GAF and HTH associated" evidence="4">
    <location>
        <begin position="6"/>
        <end position="135"/>
    </location>
</feature>
<dbReference type="Pfam" id="PF04967">
    <property type="entry name" value="HTH_10"/>
    <property type="match status" value="1"/>
</dbReference>
<evidence type="ECO:0000256" key="1">
    <source>
        <dbReference type="ARBA" id="ARBA00023015"/>
    </source>
</evidence>
<name>A0A8U0HVV3_9EURY</name>
<dbReference type="AlphaFoldDB" id="A0A8U0HVV3"/>
<organism evidence="5 6">
    <name type="scientific">Halorussus limi</name>
    <dbReference type="NCBI Taxonomy" id="2938695"/>
    <lineage>
        <taxon>Archaea</taxon>
        <taxon>Methanobacteriati</taxon>
        <taxon>Methanobacteriota</taxon>
        <taxon>Stenosarchaea group</taxon>
        <taxon>Halobacteria</taxon>
        <taxon>Halobacteriales</taxon>
        <taxon>Haladaptataceae</taxon>
        <taxon>Halorussus</taxon>
    </lineage>
</organism>
<keyword evidence="2" id="KW-0804">Transcription</keyword>
<dbReference type="EMBL" id="CP096659">
    <property type="protein sequence ID" value="UPV75047.1"/>
    <property type="molecule type" value="Genomic_DNA"/>
</dbReference>
<dbReference type="PANTHER" id="PTHR34236:SF1">
    <property type="entry name" value="DIMETHYL SULFOXIDE REDUCTASE TRANSCRIPTIONAL ACTIVATOR"/>
    <property type="match status" value="1"/>
</dbReference>
<dbReference type="InterPro" id="IPR036388">
    <property type="entry name" value="WH-like_DNA-bd_sf"/>
</dbReference>
<accession>A0A8U0HVV3</accession>
<evidence type="ECO:0000259" key="3">
    <source>
        <dbReference type="Pfam" id="PF04967"/>
    </source>
</evidence>
<proteinExistence type="predicted"/>
<dbReference type="Pfam" id="PF15915">
    <property type="entry name" value="BAT"/>
    <property type="match status" value="1"/>
</dbReference>
<dbReference type="InterPro" id="IPR007050">
    <property type="entry name" value="HTH_bacterioopsin"/>
</dbReference>
<dbReference type="InterPro" id="IPR031803">
    <property type="entry name" value="BAT_GAF/HTH-assoc"/>
</dbReference>
<dbReference type="PANTHER" id="PTHR34236">
    <property type="entry name" value="DIMETHYL SULFOXIDE REDUCTASE TRANSCRIPTIONAL ACTIVATOR"/>
    <property type="match status" value="1"/>
</dbReference>
<dbReference type="Gene3D" id="1.10.10.10">
    <property type="entry name" value="Winged helix-like DNA-binding domain superfamily/Winged helix DNA-binding domain"/>
    <property type="match status" value="1"/>
</dbReference>
<evidence type="ECO:0000313" key="5">
    <source>
        <dbReference type="EMBL" id="UPV75047.1"/>
    </source>
</evidence>
<dbReference type="Proteomes" id="UP000830729">
    <property type="component" value="Chromosome"/>
</dbReference>
<sequence>MSLVAEFSVPADDFALADALAAVPEIRIEVERLATHSREWVMPFVWASGGDLDAFESALADDETVADVATLDRLDGGALFMIEWADPVQSLVDSMVDRHAIVQEAVADREWFLKLRFSDEQHLSSFRDHFESNFELHRKYRPEEPRQGEFGLTPHQRETLVVASELGYFSVPRGATAEDIADELDISANSVSQRLRRAHDALVRNTLLIDGRDRSR</sequence>
<protein>
    <submittedName>
        <fullName evidence="5">Helix-turn-helix domain-containing protein</fullName>
    </submittedName>
</protein>
<dbReference type="SUPFAM" id="SSF88659">
    <property type="entry name" value="Sigma3 and sigma4 domains of RNA polymerase sigma factors"/>
    <property type="match status" value="1"/>
</dbReference>
<reference evidence="5 6" key="1">
    <citation type="submission" date="2022-04" db="EMBL/GenBank/DDBJ databases">
        <title>Diverse halophilic archaea isolated from saline environments.</title>
        <authorList>
            <person name="Cui H.-L."/>
        </authorList>
    </citation>
    <scope>NUCLEOTIDE SEQUENCE [LARGE SCALE GENOMIC DNA]</scope>
    <source>
        <strain evidence="5 6">XZYJT49</strain>
    </source>
</reference>
<feature type="domain" description="HTH bat-type" evidence="3">
    <location>
        <begin position="152"/>
        <end position="203"/>
    </location>
</feature>
<gene>
    <name evidence="5" type="ORF">M0R89_03020</name>
</gene>
<keyword evidence="6" id="KW-1185">Reference proteome</keyword>
<evidence type="ECO:0000313" key="6">
    <source>
        <dbReference type="Proteomes" id="UP000830729"/>
    </source>
</evidence>